<reference evidence="1" key="1">
    <citation type="journal article" date="2017" name="Gigascience">
        <title>The first near-complete assembly of the hexaploid bread wheat genome, Triticum aestivum.</title>
        <authorList>
            <person name="Zimin A.V."/>
            <person name="Puiu D."/>
            <person name="Hall R."/>
            <person name="Kingan S."/>
            <person name="Clavijo B.J."/>
            <person name="Salzberg S.L."/>
        </authorList>
    </citation>
    <scope>NUCLEOTIDE SEQUENCE</scope>
    <source>
        <tissue evidence="1">Leaf</tissue>
    </source>
</reference>
<dbReference type="Proteomes" id="UP000815260">
    <property type="component" value="Chromosome 2D"/>
</dbReference>
<proteinExistence type="predicted"/>
<comment type="caution">
    <text evidence="1">The sequence shown here is derived from an EMBL/GenBank/DDBJ whole genome shotgun (WGS) entry which is preliminary data.</text>
</comment>
<name>A0A9R1EX33_WHEAT</name>
<dbReference type="EMBL" id="CM022216">
    <property type="protein sequence ID" value="KAF7018348.1"/>
    <property type="molecule type" value="Genomic_DNA"/>
</dbReference>
<sequence length="99" mass="10489">MAASVACAFFFDAEPAGEPGKHALDACALLRQAAGARQRRLHVQRGHALLQRGVPPRADVPRRRLRQAGRPEAAALLGGDGDGVPPWAAAVQEGVHRQL</sequence>
<gene>
    <name evidence="1" type="ORF">CFC21_031647</name>
</gene>
<reference evidence="1" key="2">
    <citation type="submission" date="2020-03" db="EMBL/GenBank/DDBJ databases">
        <title>The second near-complete assembly of the hexaploid bread wheat (Triticum aestivum) genome.</title>
        <authorList>
            <person name="Zimin A.V."/>
            <person name="Puiu D."/>
            <person name="Shumante A."/>
            <person name="Alonge M."/>
            <person name="Salzberg S.L."/>
        </authorList>
    </citation>
    <scope>NUCLEOTIDE SEQUENCE</scope>
    <source>
        <tissue evidence="1">Leaf</tissue>
    </source>
</reference>
<evidence type="ECO:0000313" key="1">
    <source>
        <dbReference type="EMBL" id="KAF7018348.1"/>
    </source>
</evidence>
<organism evidence="1">
    <name type="scientific">Triticum aestivum</name>
    <name type="common">Wheat</name>
    <dbReference type="NCBI Taxonomy" id="4565"/>
    <lineage>
        <taxon>Eukaryota</taxon>
        <taxon>Viridiplantae</taxon>
        <taxon>Streptophyta</taxon>
        <taxon>Embryophyta</taxon>
        <taxon>Tracheophyta</taxon>
        <taxon>Spermatophyta</taxon>
        <taxon>Magnoliopsida</taxon>
        <taxon>Liliopsida</taxon>
        <taxon>Poales</taxon>
        <taxon>Poaceae</taxon>
        <taxon>BOP clade</taxon>
        <taxon>Pooideae</taxon>
        <taxon>Triticodae</taxon>
        <taxon>Triticeae</taxon>
        <taxon>Triticinae</taxon>
        <taxon>Triticum</taxon>
    </lineage>
</organism>
<feature type="non-terminal residue" evidence="1">
    <location>
        <position position="99"/>
    </location>
</feature>
<protein>
    <submittedName>
        <fullName evidence="1">Uncharacterized protein</fullName>
    </submittedName>
</protein>
<dbReference type="AlphaFoldDB" id="A0A9R1EX33"/>
<accession>A0A9R1EX33</accession>